<dbReference type="InterPro" id="IPR025711">
    <property type="entry name" value="PepSY"/>
</dbReference>
<keyword evidence="2" id="KW-1185">Reference proteome</keyword>
<dbReference type="Proteomes" id="UP001234585">
    <property type="component" value="Chromosome"/>
</dbReference>
<organism evidence="1 2">
    <name type="scientific">Shinella sumterensis</name>
    <dbReference type="NCBI Taxonomy" id="1967501"/>
    <lineage>
        <taxon>Bacteria</taxon>
        <taxon>Pseudomonadati</taxon>
        <taxon>Pseudomonadota</taxon>
        <taxon>Alphaproteobacteria</taxon>
        <taxon>Hyphomicrobiales</taxon>
        <taxon>Rhizobiaceae</taxon>
        <taxon>Shinella</taxon>
    </lineage>
</organism>
<dbReference type="EMBL" id="CP132302">
    <property type="protein sequence ID" value="WLR99009.1"/>
    <property type="molecule type" value="Genomic_DNA"/>
</dbReference>
<accession>A0AA50D6Y4</accession>
<dbReference type="AlphaFoldDB" id="A0AA50D6Y4"/>
<protein>
    <submittedName>
        <fullName evidence="1">PepSY domain-containing protein</fullName>
    </submittedName>
</protein>
<reference evidence="1 2" key="1">
    <citation type="submission" date="2023-08" db="EMBL/GenBank/DDBJ databases">
        <title>Pathogen: clinical or host-associated sample.</title>
        <authorList>
            <person name="Hergert J."/>
            <person name="Casey R."/>
            <person name="Wagner J."/>
            <person name="Young E.L."/>
            <person name="Oakeson K.F."/>
        </authorList>
    </citation>
    <scope>NUCLEOTIDE SEQUENCE [LARGE SCALE GENOMIC DNA]</scope>
    <source>
        <strain evidence="1 2">1760953</strain>
    </source>
</reference>
<proteinExistence type="predicted"/>
<dbReference type="RefSeq" id="WP_134652297.1">
    <property type="nucleotide sequence ID" value="NZ_CP132302.1"/>
</dbReference>
<evidence type="ECO:0000313" key="1">
    <source>
        <dbReference type="EMBL" id="WLR99009.1"/>
    </source>
</evidence>
<gene>
    <name evidence="1" type="ORF">Q9313_08320</name>
</gene>
<sequence>MKRAVILIGLLAAFPAAAQEASKPTPETGKKPSEILAMIEQRPGFDRLEEMSWEDEGYYEIVYHTTDKARVEVNIDPMGKAVEHR</sequence>
<dbReference type="Pfam" id="PF13670">
    <property type="entry name" value="PepSY_2"/>
    <property type="match status" value="1"/>
</dbReference>
<evidence type="ECO:0000313" key="2">
    <source>
        <dbReference type="Proteomes" id="UP001234585"/>
    </source>
</evidence>
<name>A0AA50D6Y4_9HYPH</name>